<protein>
    <submittedName>
        <fullName evidence="2">Tn3 family transposase</fullName>
    </submittedName>
</protein>
<keyword evidence="3" id="KW-1185">Reference proteome</keyword>
<name>A0ABY9TZR3_STRVL</name>
<proteinExistence type="predicted"/>
<accession>A0ABY9TZR3</accession>
<sequence>MLWTTRYIDAAVAQFQAEGHEIREEDITRLSLLKHRNLNLLGRYSFTASTPAAVALRPLSDADALELDEDDEGGETERPHRVTRAYRVAGCSEIASAGREADVRLPDMSD</sequence>
<dbReference type="EMBL" id="CP134213">
    <property type="protein sequence ID" value="WND15902.1"/>
    <property type="molecule type" value="Genomic_DNA"/>
</dbReference>
<gene>
    <name evidence="2" type="ORF">RI060_00295</name>
</gene>
<evidence type="ECO:0000313" key="2">
    <source>
        <dbReference type="EMBL" id="WND15902.1"/>
    </source>
</evidence>
<dbReference type="InterPro" id="IPR002513">
    <property type="entry name" value="Tn3_Tnp_DDE_dom"/>
</dbReference>
<reference evidence="2 3" key="1">
    <citation type="submission" date="2023-09" db="EMBL/GenBank/DDBJ databases">
        <title>The genome sequence of Streptomyces anthocyanicus.</title>
        <authorList>
            <person name="Mo P."/>
        </authorList>
    </citation>
    <scope>NUCLEOTIDE SEQUENCE [LARGE SCALE GENOMIC DNA]</scope>
    <source>
        <strain evidence="2 3">JCM 4387</strain>
    </source>
</reference>
<organism evidence="2 3">
    <name type="scientific">Streptomyces violaceus</name>
    <name type="common">Streptomyces venezuelae</name>
    <dbReference type="NCBI Taxonomy" id="1936"/>
    <lineage>
        <taxon>Bacteria</taxon>
        <taxon>Bacillati</taxon>
        <taxon>Actinomycetota</taxon>
        <taxon>Actinomycetes</taxon>
        <taxon>Kitasatosporales</taxon>
        <taxon>Streptomycetaceae</taxon>
        <taxon>Streptomyces</taxon>
    </lineage>
</organism>
<dbReference type="Pfam" id="PF01526">
    <property type="entry name" value="DDE_Tnp_Tn3"/>
    <property type="match status" value="1"/>
</dbReference>
<evidence type="ECO:0000259" key="1">
    <source>
        <dbReference type="Pfam" id="PF01526"/>
    </source>
</evidence>
<dbReference type="Proteomes" id="UP001249394">
    <property type="component" value="Chromosome"/>
</dbReference>
<feature type="domain" description="Tn3 transposase DDE" evidence="1">
    <location>
        <begin position="1"/>
        <end position="44"/>
    </location>
</feature>
<evidence type="ECO:0000313" key="3">
    <source>
        <dbReference type="Proteomes" id="UP001249394"/>
    </source>
</evidence>